<dbReference type="SUPFAM" id="SSF53383">
    <property type="entry name" value="PLP-dependent transferases"/>
    <property type="match status" value="1"/>
</dbReference>
<reference evidence="1" key="1">
    <citation type="journal article" date="2021" name="Front. Microbiol.">
        <title>Comprehensive Comparative Genomics and Phenotyping of Methylobacterium Species.</title>
        <authorList>
            <person name="Alessa O."/>
            <person name="Ogura Y."/>
            <person name="Fujitani Y."/>
            <person name="Takami H."/>
            <person name="Hayashi T."/>
            <person name="Sahin N."/>
            <person name="Tani A."/>
        </authorList>
    </citation>
    <scope>NUCLEOTIDE SEQUENCE</scope>
    <source>
        <strain evidence="1">LMG 23639</strain>
    </source>
</reference>
<dbReference type="InterPro" id="IPR015422">
    <property type="entry name" value="PyrdxlP-dep_Trfase_small"/>
</dbReference>
<sequence>MTASPSPLSDLSQEALSDLRRSLREEYEALKGRGLKLDMTRGKPAPEQLDLAAEMLALPGNRDTTAEDGTDARNYGNLQGLSETRALFAPVLGAPADQVVVANNSSLALMHDTLVYALLKGVPGGKGPWSKDTDIAFLCPVPGYDRHFTLCEGFGIRMIPIEMTGEGPDMDAVEAAVADPAVKGIWCVPQYSNPSGETYSEATVKRLAAMKTAAPDFRLMWDNAYVVHHLTDSRPQLANILDACAEAGHPDRAIVFASTSKVTIAGAGLALLASSPANVRWYLAQAGRRSIGPDKLNQLRHVRFLRDAAGIDAHMDQHRALIGPKFAAVEQAFSARLDGRDVARWSRPEGGYFVTLDVTDGTAGQVVSLAKEAGIALTPAGATHPYGRDPHDRTLRIAPTFPKLEEVRLAAEGVALCTLLAAVEKRIGA</sequence>
<dbReference type="Gene3D" id="3.40.640.10">
    <property type="entry name" value="Type I PLP-dependent aspartate aminotransferase-like (Major domain)"/>
    <property type="match status" value="1"/>
</dbReference>
<gene>
    <name evidence="1" type="ORF">AOPFMNJM_1650</name>
</gene>
<accession>A0ABQ4SV23</accession>
<dbReference type="InterPro" id="IPR015424">
    <property type="entry name" value="PyrdxlP-dep_Trfase"/>
</dbReference>
<organism evidence="1 2">
    <name type="scientific">Methylobacterium jeotgali</name>
    <dbReference type="NCBI Taxonomy" id="381630"/>
    <lineage>
        <taxon>Bacteria</taxon>
        <taxon>Pseudomonadati</taxon>
        <taxon>Pseudomonadota</taxon>
        <taxon>Alphaproteobacteria</taxon>
        <taxon>Hyphomicrobiales</taxon>
        <taxon>Methylobacteriaceae</taxon>
        <taxon>Methylobacterium</taxon>
    </lineage>
</organism>
<dbReference type="Pfam" id="PF12897">
    <property type="entry name" value="Asp_aminotransf"/>
    <property type="match status" value="1"/>
</dbReference>
<name>A0ABQ4SV23_9HYPH</name>
<dbReference type="Proteomes" id="UP001055102">
    <property type="component" value="Unassembled WGS sequence"/>
</dbReference>
<dbReference type="PANTHER" id="PTHR43799:SF1">
    <property type="entry name" value="ASPARTATE AMINOTRANSFERASE"/>
    <property type="match status" value="1"/>
</dbReference>
<evidence type="ECO:0000313" key="1">
    <source>
        <dbReference type="EMBL" id="GJE06334.1"/>
    </source>
</evidence>
<dbReference type="EMBL" id="BPQR01000027">
    <property type="protein sequence ID" value="GJE06334.1"/>
    <property type="molecule type" value="Genomic_DNA"/>
</dbReference>
<dbReference type="PANTHER" id="PTHR43799">
    <property type="entry name" value="AMINOTRANSFERASE, PUTATIVE-RELATED"/>
    <property type="match status" value="1"/>
</dbReference>
<proteinExistence type="predicted"/>
<comment type="caution">
    <text evidence="1">The sequence shown here is derived from an EMBL/GenBank/DDBJ whole genome shotgun (WGS) entry which is preliminary data.</text>
</comment>
<dbReference type="CDD" id="cd00609">
    <property type="entry name" value="AAT_like"/>
    <property type="match status" value="1"/>
</dbReference>
<dbReference type="InterPro" id="IPR015421">
    <property type="entry name" value="PyrdxlP-dep_Trfase_major"/>
</dbReference>
<dbReference type="Gene3D" id="3.90.1150.10">
    <property type="entry name" value="Aspartate Aminotransferase, domain 1"/>
    <property type="match status" value="1"/>
</dbReference>
<reference evidence="1" key="2">
    <citation type="submission" date="2021-08" db="EMBL/GenBank/DDBJ databases">
        <authorList>
            <person name="Tani A."/>
            <person name="Ola A."/>
            <person name="Ogura Y."/>
            <person name="Katsura K."/>
            <person name="Hayashi T."/>
        </authorList>
    </citation>
    <scope>NUCLEOTIDE SEQUENCE</scope>
    <source>
        <strain evidence="1">LMG 23639</strain>
    </source>
</reference>
<keyword evidence="2" id="KW-1185">Reference proteome</keyword>
<dbReference type="GO" id="GO:0008483">
    <property type="term" value="F:transaminase activity"/>
    <property type="evidence" value="ECO:0007669"/>
    <property type="project" value="UniProtKB-KW"/>
</dbReference>
<keyword evidence="1" id="KW-0032">Aminotransferase</keyword>
<evidence type="ECO:0000313" key="2">
    <source>
        <dbReference type="Proteomes" id="UP001055102"/>
    </source>
</evidence>
<keyword evidence="1" id="KW-0808">Transferase</keyword>
<dbReference type="RefSeq" id="WP_238274992.1">
    <property type="nucleotide sequence ID" value="NZ_BPQR01000027.1"/>
</dbReference>
<protein>
    <submittedName>
        <fullName evidence="1">Aminotransferase/MSMEI_6121</fullName>
    </submittedName>
</protein>
<dbReference type="InterPro" id="IPR024551">
    <property type="entry name" value="AspAT_Ic"/>
</dbReference>